<sequence length="336" mass="36016">MTPQPESEKTHQMARSISMKTCLASVTFLAFFSMNAVTAITKTSFVAPSRYHGVASLSRSHRQARLLLSATLDSKTEKSDSTSKSARERGIYSRPSAAIERGSGFFIPGLEGSRIRLIFGLTVVIADVANHVLAESQPGDVGQLIAESLAAFYGALLLLQGIIEMGVERGLSREVDTSMNSGDGLSNTKVSRGVDVSDVFASNERGVKSMQRVADTIINFTPATFVKLVDNDLGLLYSLSTSIDDSPTIAVNEENRLVNLALDAVSQSRGGRVALPSEHPVSKLLPASATRCILIQKVNSSEKGAACLLLGSDRLLPSFTKNDLRWIGQLADTVKL</sequence>
<reference evidence="1 2" key="1">
    <citation type="journal article" date="2020" name="G3 (Bethesda)">
        <title>Improved Reference Genome for Cyclotella cryptica CCMP332, a Model for Cell Wall Morphogenesis, Salinity Adaptation, and Lipid Production in Diatoms (Bacillariophyta).</title>
        <authorList>
            <person name="Roberts W.R."/>
            <person name="Downey K.M."/>
            <person name="Ruck E.C."/>
            <person name="Traller J.C."/>
            <person name="Alverson A.J."/>
        </authorList>
    </citation>
    <scope>NUCLEOTIDE SEQUENCE [LARGE SCALE GENOMIC DNA]</scope>
    <source>
        <strain evidence="1 2">CCMP332</strain>
    </source>
</reference>
<evidence type="ECO:0000313" key="1">
    <source>
        <dbReference type="EMBL" id="KAL3800797.1"/>
    </source>
</evidence>
<comment type="caution">
    <text evidence="1">The sequence shown here is derived from an EMBL/GenBank/DDBJ whole genome shotgun (WGS) entry which is preliminary data.</text>
</comment>
<organism evidence="1 2">
    <name type="scientific">Cyclotella cryptica</name>
    <dbReference type="NCBI Taxonomy" id="29204"/>
    <lineage>
        <taxon>Eukaryota</taxon>
        <taxon>Sar</taxon>
        <taxon>Stramenopiles</taxon>
        <taxon>Ochrophyta</taxon>
        <taxon>Bacillariophyta</taxon>
        <taxon>Coscinodiscophyceae</taxon>
        <taxon>Thalassiosirophycidae</taxon>
        <taxon>Stephanodiscales</taxon>
        <taxon>Stephanodiscaceae</taxon>
        <taxon>Cyclotella</taxon>
    </lineage>
</organism>
<dbReference type="Proteomes" id="UP001516023">
    <property type="component" value="Unassembled WGS sequence"/>
</dbReference>
<name>A0ABD3QKY0_9STRA</name>
<protein>
    <submittedName>
        <fullName evidence="1">Uncharacterized protein</fullName>
    </submittedName>
</protein>
<evidence type="ECO:0000313" key="2">
    <source>
        <dbReference type="Proteomes" id="UP001516023"/>
    </source>
</evidence>
<keyword evidence="2" id="KW-1185">Reference proteome</keyword>
<accession>A0ABD3QKY0</accession>
<proteinExistence type="predicted"/>
<dbReference type="EMBL" id="JABMIG020000030">
    <property type="protein sequence ID" value="KAL3800797.1"/>
    <property type="molecule type" value="Genomic_DNA"/>
</dbReference>
<gene>
    <name evidence="1" type="ORF">HJC23_001634</name>
</gene>
<dbReference type="AlphaFoldDB" id="A0ABD3QKY0"/>